<dbReference type="InterPro" id="IPR023395">
    <property type="entry name" value="MCP_dom_sf"/>
</dbReference>
<evidence type="ECO:0000256" key="6">
    <source>
        <dbReference type="ARBA" id="ARBA00022989"/>
    </source>
</evidence>
<evidence type="ECO:0000256" key="10">
    <source>
        <dbReference type="RuleBase" id="RU000488"/>
    </source>
</evidence>
<keyword evidence="3 10" id="KW-0813">Transport</keyword>
<feature type="region of interest" description="Disordered" evidence="11">
    <location>
        <begin position="15"/>
        <end position="68"/>
    </location>
</feature>
<dbReference type="STRING" id="4555.A0A368SS35"/>
<dbReference type="EMBL" id="CM003536">
    <property type="protein sequence ID" value="RCV45236.1"/>
    <property type="molecule type" value="Genomic_DNA"/>
</dbReference>
<dbReference type="GO" id="GO:0005381">
    <property type="term" value="F:iron ion transmembrane transporter activity"/>
    <property type="evidence" value="ECO:0007669"/>
    <property type="project" value="UniProtKB-ARBA"/>
</dbReference>
<feature type="repeat" description="Solcar" evidence="9">
    <location>
        <begin position="339"/>
        <end position="429"/>
    </location>
</feature>
<keyword evidence="4 9" id="KW-0812">Transmembrane</keyword>
<reference evidence="12" key="1">
    <citation type="journal article" date="2012" name="Nat. Biotechnol.">
        <title>Reference genome sequence of the model plant Setaria.</title>
        <authorList>
            <person name="Bennetzen J.L."/>
            <person name="Schmutz J."/>
            <person name="Wang H."/>
            <person name="Percifield R."/>
            <person name="Hawkins J."/>
            <person name="Pontaroli A.C."/>
            <person name="Estep M."/>
            <person name="Feng L."/>
            <person name="Vaughn J.N."/>
            <person name="Grimwood J."/>
            <person name="Jenkins J."/>
            <person name="Barry K."/>
            <person name="Lindquist E."/>
            <person name="Hellsten U."/>
            <person name="Deshpande S."/>
            <person name="Wang X."/>
            <person name="Wu X."/>
            <person name="Mitros T."/>
            <person name="Triplett J."/>
            <person name="Yang X."/>
            <person name="Ye C.Y."/>
            <person name="Mauro-Herrera M."/>
            <person name="Wang L."/>
            <person name="Li P."/>
            <person name="Sharma M."/>
            <person name="Sharma R."/>
            <person name="Ronald P.C."/>
            <person name="Panaud O."/>
            <person name="Kellogg E.A."/>
            <person name="Brutnell T.P."/>
            <person name="Doust A.N."/>
            <person name="Tuskan G.A."/>
            <person name="Rokhsar D."/>
            <person name="Devos K.M."/>
        </authorList>
    </citation>
    <scope>NUCLEOTIDE SEQUENCE [LARGE SCALE GENOMIC DNA]</scope>
    <source>
        <strain evidence="12">Yugu1</strain>
    </source>
</reference>
<reference evidence="12" key="2">
    <citation type="submission" date="2015-07" db="EMBL/GenBank/DDBJ databases">
        <authorList>
            <person name="Noorani M."/>
        </authorList>
    </citation>
    <scope>NUCLEOTIDE SEQUENCE</scope>
    <source>
        <strain evidence="12">Yugu1</strain>
    </source>
</reference>
<dbReference type="OrthoDB" id="276989at2759"/>
<feature type="repeat" description="Solcar" evidence="9">
    <location>
        <begin position="246"/>
        <end position="330"/>
    </location>
</feature>
<gene>
    <name evidence="12" type="ORF">SETIT_9G437700v2</name>
</gene>
<dbReference type="Pfam" id="PF00153">
    <property type="entry name" value="Mito_carr"/>
    <property type="match status" value="3"/>
</dbReference>
<evidence type="ECO:0008006" key="13">
    <source>
        <dbReference type="Google" id="ProtNLM"/>
    </source>
</evidence>
<evidence type="ECO:0000256" key="11">
    <source>
        <dbReference type="SAM" id="MobiDB-lite"/>
    </source>
</evidence>
<evidence type="ECO:0000256" key="3">
    <source>
        <dbReference type="ARBA" id="ARBA00022448"/>
    </source>
</evidence>
<keyword evidence="8 9" id="KW-0472">Membrane</keyword>
<evidence type="ECO:0000256" key="1">
    <source>
        <dbReference type="ARBA" id="ARBA00004225"/>
    </source>
</evidence>
<evidence type="ECO:0000313" key="12">
    <source>
        <dbReference type="EMBL" id="RCV45236.1"/>
    </source>
</evidence>
<dbReference type="FunFam" id="1.50.40.10:FF:000308">
    <property type="entry name" value="Mitochondrial substrate carrier family protein"/>
    <property type="match status" value="1"/>
</dbReference>
<keyword evidence="6" id="KW-1133">Transmembrane helix</keyword>
<dbReference type="InterPro" id="IPR018108">
    <property type="entry name" value="MCP_transmembrane"/>
</dbReference>
<comment type="subcellular location">
    <subcellularLocation>
        <location evidence="1">Mitochondrion membrane</location>
        <topology evidence="1">Multi-pass membrane protein</topology>
    </subcellularLocation>
</comment>
<evidence type="ECO:0000256" key="9">
    <source>
        <dbReference type="PROSITE-ProRule" id="PRU00282"/>
    </source>
</evidence>
<dbReference type="GO" id="GO:0031966">
    <property type="term" value="C:mitochondrial membrane"/>
    <property type="evidence" value="ECO:0007669"/>
    <property type="project" value="UniProtKB-SubCell"/>
</dbReference>
<evidence type="ECO:0000256" key="2">
    <source>
        <dbReference type="ARBA" id="ARBA00006375"/>
    </source>
</evidence>
<dbReference type="PRINTS" id="PR00926">
    <property type="entry name" value="MITOCARRIER"/>
</dbReference>
<protein>
    <recommendedName>
        <fullName evidence="13">Mitochondrial carrier protein</fullName>
    </recommendedName>
</protein>
<evidence type="ECO:0000256" key="7">
    <source>
        <dbReference type="ARBA" id="ARBA00023128"/>
    </source>
</evidence>
<dbReference type="Gene3D" id="1.50.40.10">
    <property type="entry name" value="Mitochondrial carrier domain"/>
    <property type="match status" value="1"/>
</dbReference>
<sequence>MQKKKIFLVPLQGTEERIPREEKKLGEGQEKTWGRNCDTGREGCAGIDLTSASSSSPSPPPAEWRHPPPPQIPPPLYFLLLLLVRSPCSAPCYPVKTLALPQPPPPMAADYRTPDRLLPAAAEEPAAPPGPPPKPVLSAPAVPAATHDGLRFWQYMLAGSVAGVVEHTAMFPVDTLKTHMQAGAPPCRPALSLGAALRNAVAGEGGALALYRGLPAMALGAGPAHAVYFSVYEFAKSALTDRLGPNNPAAHAASGVLATIASDAVFTPMDTVKQRLQLTSSPYTGVGHCIRTVLRDEGPGAFFVSYRTTVIMNAPYTAVHFATYEAAKRMLGDMAADEESLAVHATAGAAAGALAAAVTTPFDVVKTQLQCQGVCGCERFSSSSIGDVFRTIIKRDGYSGIMRGWKPRMLFHAPAAAICWSTYEASKSFFERLNEERRK</sequence>
<dbReference type="PANTHER" id="PTHR45758:SF11">
    <property type="entry name" value="MITOCHONDRIAL SUBSTRATE CARRIER FAMILY PROTEIN"/>
    <property type="match status" value="1"/>
</dbReference>
<dbReference type="PANTHER" id="PTHR45758">
    <property type="entry name" value="MITOFERRIN-1-RELATED"/>
    <property type="match status" value="1"/>
</dbReference>
<feature type="repeat" description="Solcar" evidence="9">
    <location>
        <begin position="150"/>
        <end position="238"/>
    </location>
</feature>
<keyword evidence="5" id="KW-0677">Repeat</keyword>
<feature type="compositionally biased region" description="Basic and acidic residues" evidence="11">
    <location>
        <begin position="15"/>
        <end position="41"/>
    </location>
</feature>
<proteinExistence type="inferred from homology"/>
<name>A0A368SS35_SETIT</name>
<keyword evidence="7" id="KW-0496">Mitochondrion</keyword>
<feature type="compositionally biased region" description="Pro residues" evidence="11">
    <location>
        <begin position="57"/>
        <end position="68"/>
    </location>
</feature>
<dbReference type="SUPFAM" id="SSF103506">
    <property type="entry name" value="Mitochondrial carrier"/>
    <property type="match status" value="1"/>
</dbReference>
<accession>A0A368SS35</accession>
<organism evidence="12">
    <name type="scientific">Setaria italica</name>
    <name type="common">Foxtail millet</name>
    <name type="synonym">Panicum italicum</name>
    <dbReference type="NCBI Taxonomy" id="4555"/>
    <lineage>
        <taxon>Eukaryota</taxon>
        <taxon>Viridiplantae</taxon>
        <taxon>Streptophyta</taxon>
        <taxon>Embryophyta</taxon>
        <taxon>Tracheophyta</taxon>
        <taxon>Spermatophyta</taxon>
        <taxon>Magnoliopsida</taxon>
        <taxon>Liliopsida</taxon>
        <taxon>Poales</taxon>
        <taxon>Poaceae</taxon>
        <taxon>PACMAD clade</taxon>
        <taxon>Panicoideae</taxon>
        <taxon>Panicodae</taxon>
        <taxon>Paniceae</taxon>
        <taxon>Cenchrinae</taxon>
        <taxon>Setaria</taxon>
    </lineage>
</organism>
<comment type="similarity">
    <text evidence="2 10">Belongs to the mitochondrial carrier (TC 2.A.29) family.</text>
</comment>
<evidence type="ECO:0000256" key="8">
    <source>
        <dbReference type="ARBA" id="ARBA00023136"/>
    </source>
</evidence>
<dbReference type="AlphaFoldDB" id="A0A368SS35"/>
<evidence type="ECO:0000256" key="4">
    <source>
        <dbReference type="ARBA" id="ARBA00022692"/>
    </source>
</evidence>
<evidence type="ECO:0000256" key="5">
    <source>
        <dbReference type="ARBA" id="ARBA00022737"/>
    </source>
</evidence>
<dbReference type="InterPro" id="IPR002067">
    <property type="entry name" value="MCP"/>
</dbReference>
<dbReference type="PROSITE" id="PS50920">
    <property type="entry name" value="SOLCAR"/>
    <property type="match status" value="3"/>
</dbReference>